<dbReference type="AlphaFoldDB" id="W9GZJ2"/>
<dbReference type="EMBL" id="AVFL01000034">
    <property type="protein sequence ID" value="EWY36903.1"/>
    <property type="molecule type" value="Genomic_DNA"/>
</dbReference>
<reference evidence="6 7" key="1">
    <citation type="submission" date="2013-08" db="EMBL/GenBank/DDBJ databases">
        <title>The genome sequence of Skermanella stibiiresistens.</title>
        <authorList>
            <person name="Zhu W."/>
            <person name="Wang G."/>
        </authorList>
    </citation>
    <scope>NUCLEOTIDE SEQUENCE [LARGE SCALE GENOMIC DNA]</scope>
    <source>
        <strain evidence="6 7">SB22</strain>
    </source>
</reference>
<protein>
    <recommendedName>
        <fullName evidence="5">Tyr recombinase domain-containing protein</fullName>
    </recommendedName>
</protein>
<evidence type="ECO:0000259" key="5">
    <source>
        <dbReference type="PROSITE" id="PS51898"/>
    </source>
</evidence>
<accession>W9GZJ2</accession>
<name>W9GZJ2_9PROT</name>
<dbReference type="SUPFAM" id="SSF56349">
    <property type="entry name" value="DNA breaking-rejoining enzymes"/>
    <property type="match status" value="1"/>
</dbReference>
<proteinExistence type="inferred from homology"/>
<evidence type="ECO:0000256" key="1">
    <source>
        <dbReference type="ARBA" id="ARBA00008857"/>
    </source>
</evidence>
<keyword evidence="4" id="KW-0233">DNA recombination</keyword>
<evidence type="ECO:0000313" key="6">
    <source>
        <dbReference type="EMBL" id="EWY36903.1"/>
    </source>
</evidence>
<keyword evidence="2" id="KW-0229">DNA integration</keyword>
<evidence type="ECO:0000256" key="2">
    <source>
        <dbReference type="ARBA" id="ARBA00022908"/>
    </source>
</evidence>
<dbReference type="InterPro" id="IPR013762">
    <property type="entry name" value="Integrase-like_cat_sf"/>
</dbReference>
<comment type="similarity">
    <text evidence="1">Belongs to the 'phage' integrase family.</text>
</comment>
<organism evidence="6 7">
    <name type="scientific">Skermanella stibiiresistens SB22</name>
    <dbReference type="NCBI Taxonomy" id="1385369"/>
    <lineage>
        <taxon>Bacteria</taxon>
        <taxon>Pseudomonadati</taxon>
        <taxon>Pseudomonadota</taxon>
        <taxon>Alphaproteobacteria</taxon>
        <taxon>Rhodospirillales</taxon>
        <taxon>Azospirillaceae</taxon>
        <taxon>Skermanella</taxon>
    </lineage>
</organism>
<keyword evidence="3" id="KW-0238">DNA-binding</keyword>
<dbReference type="PANTHER" id="PTHR30349">
    <property type="entry name" value="PHAGE INTEGRASE-RELATED"/>
    <property type="match status" value="1"/>
</dbReference>
<dbReference type="STRING" id="1385369.N825_23245"/>
<dbReference type="Gene3D" id="1.10.443.10">
    <property type="entry name" value="Intergrase catalytic core"/>
    <property type="match status" value="1"/>
</dbReference>
<dbReference type="Proteomes" id="UP000019486">
    <property type="component" value="Unassembled WGS sequence"/>
</dbReference>
<dbReference type="PANTHER" id="PTHR30349:SF41">
    <property type="entry name" value="INTEGRASE_RECOMBINASE PROTEIN MJ0367-RELATED"/>
    <property type="match status" value="1"/>
</dbReference>
<evidence type="ECO:0000313" key="7">
    <source>
        <dbReference type="Proteomes" id="UP000019486"/>
    </source>
</evidence>
<gene>
    <name evidence="6" type="ORF">N825_23245</name>
</gene>
<evidence type="ECO:0000256" key="3">
    <source>
        <dbReference type="ARBA" id="ARBA00023125"/>
    </source>
</evidence>
<dbReference type="InterPro" id="IPR002104">
    <property type="entry name" value="Integrase_catalytic"/>
</dbReference>
<dbReference type="InterPro" id="IPR011010">
    <property type="entry name" value="DNA_brk_join_enz"/>
</dbReference>
<dbReference type="Pfam" id="PF00589">
    <property type="entry name" value="Phage_integrase"/>
    <property type="match status" value="1"/>
</dbReference>
<evidence type="ECO:0000256" key="4">
    <source>
        <dbReference type="ARBA" id="ARBA00023172"/>
    </source>
</evidence>
<dbReference type="InterPro" id="IPR050090">
    <property type="entry name" value="Tyrosine_recombinase_XerCD"/>
</dbReference>
<comment type="caution">
    <text evidence="6">The sequence shown here is derived from an EMBL/GenBank/DDBJ whole genome shotgun (WGS) entry which is preliminary data.</text>
</comment>
<sequence>MAIRDAIATAEAEGLEKIGTQTLRKHLAAISTILGRAVAFGYVENNQAEGIKVIKTRAQRREKRKSFTDENMTTLFKALRESVPEERSDDLFIPLVALYTGARQEEICQLHTFDVVQYSAGWYFSINDDDGKKIKNDTSIRVVPVHPELIRFGLIGRLEQSKARGSKLLFDQLQPDQRERAAGPYGKRFARVLREKAGIKDDGLVFHSFRHTFKTAARRCEMPGDTQNALVGHSGENAVADRYGDRQGLDILEKWMRRISYSVDVVGILKGEPDLVSDESENGIAQRADVV</sequence>
<dbReference type="GO" id="GO:0006310">
    <property type="term" value="P:DNA recombination"/>
    <property type="evidence" value="ECO:0007669"/>
    <property type="project" value="UniProtKB-KW"/>
</dbReference>
<dbReference type="GO" id="GO:0015074">
    <property type="term" value="P:DNA integration"/>
    <property type="evidence" value="ECO:0007669"/>
    <property type="project" value="UniProtKB-KW"/>
</dbReference>
<dbReference type="GO" id="GO:0003677">
    <property type="term" value="F:DNA binding"/>
    <property type="evidence" value="ECO:0007669"/>
    <property type="project" value="UniProtKB-KW"/>
</dbReference>
<keyword evidence="7" id="KW-1185">Reference proteome</keyword>
<dbReference type="PROSITE" id="PS51898">
    <property type="entry name" value="TYR_RECOMBINASE"/>
    <property type="match status" value="1"/>
</dbReference>
<feature type="domain" description="Tyr recombinase" evidence="5">
    <location>
        <begin position="62"/>
        <end position="256"/>
    </location>
</feature>
<dbReference type="CDD" id="cd01184">
    <property type="entry name" value="INT_C_like_1"/>
    <property type="match status" value="1"/>
</dbReference>